<dbReference type="InterPro" id="IPR003399">
    <property type="entry name" value="Mce/MlaD"/>
</dbReference>
<keyword evidence="5 8" id="KW-1133">Transmembrane helix</keyword>
<evidence type="ECO:0000256" key="6">
    <source>
        <dbReference type="ARBA" id="ARBA00023136"/>
    </source>
</evidence>
<evidence type="ECO:0000256" key="7">
    <source>
        <dbReference type="SAM" id="MobiDB-lite"/>
    </source>
</evidence>
<feature type="compositionally biased region" description="Basic and acidic residues" evidence="7">
    <location>
        <begin position="1"/>
        <end position="10"/>
    </location>
</feature>
<feature type="domain" description="Mce/MlaD" evidence="9">
    <location>
        <begin position="57"/>
        <end position="148"/>
    </location>
</feature>
<keyword evidence="4 8" id="KW-0812">Transmembrane</keyword>
<dbReference type="GO" id="GO:0005886">
    <property type="term" value="C:plasma membrane"/>
    <property type="evidence" value="ECO:0007669"/>
    <property type="project" value="UniProtKB-SubCell"/>
</dbReference>
<keyword evidence="6 8" id="KW-0472">Membrane</keyword>
<dbReference type="PANTHER" id="PTHR30462">
    <property type="entry name" value="INTERMEMBRANE TRANSPORT PROTEIN PQIB-RELATED"/>
    <property type="match status" value="1"/>
</dbReference>
<dbReference type="NCBIfam" id="NF008070">
    <property type="entry name" value="PRK10807.1"/>
    <property type="match status" value="1"/>
</dbReference>
<feature type="transmembrane region" description="Helical" evidence="8">
    <location>
        <begin position="31"/>
        <end position="50"/>
    </location>
</feature>
<keyword evidence="3" id="KW-0997">Cell inner membrane</keyword>
<evidence type="ECO:0000256" key="1">
    <source>
        <dbReference type="ARBA" id="ARBA00004533"/>
    </source>
</evidence>
<protein>
    <submittedName>
        <fullName evidence="10">Intermembrane transport protein PqiB</fullName>
    </submittedName>
</protein>
<dbReference type="Pfam" id="PF02470">
    <property type="entry name" value="MlaD"/>
    <property type="match status" value="3"/>
</dbReference>
<dbReference type="PANTHER" id="PTHR30462:SF2">
    <property type="entry name" value="INTERMEMBRANE TRANSPORT PROTEIN PQIB"/>
    <property type="match status" value="1"/>
</dbReference>
<feature type="domain" description="Mce/MlaD" evidence="9">
    <location>
        <begin position="179"/>
        <end position="233"/>
    </location>
</feature>
<dbReference type="RefSeq" id="WP_108133774.1">
    <property type="nucleotide sequence ID" value="NZ_CP098827.1"/>
</dbReference>
<feature type="region of interest" description="Disordered" evidence="7">
    <location>
        <begin position="1"/>
        <end position="26"/>
    </location>
</feature>
<dbReference type="AlphaFoldDB" id="A0AAU7KN18"/>
<evidence type="ECO:0000256" key="5">
    <source>
        <dbReference type="ARBA" id="ARBA00022989"/>
    </source>
</evidence>
<proteinExistence type="predicted"/>
<evidence type="ECO:0000259" key="9">
    <source>
        <dbReference type="Pfam" id="PF02470"/>
    </source>
</evidence>
<accession>A0AAU7KN18</accession>
<comment type="subcellular location">
    <subcellularLocation>
        <location evidence="1">Cell inner membrane</location>
    </subcellularLocation>
</comment>
<evidence type="ECO:0000256" key="8">
    <source>
        <dbReference type="SAM" id="Phobius"/>
    </source>
</evidence>
<feature type="domain" description="Mce/MlaD" evidence="9">
    <location>
        <begin position="309"/>
        <end position="404"/>
    </location>
</feature>
<dbReference type="InterPro" id="IPR051800">
    <property type="entry name" value="PqiA-PqiB_transport"/>
</dbReference>
<evidence type="ECO:0000256" key="3">
    <source>
        <dbReference type="ARBA" id="ARBA00022519"/>
    </source>
</evidence>
<gene>
    <name evidence="10" type="primary">pqiB</name>
    <name evidence="10" type="ORF">NFG58_09130</name>
</gene>
<reference evidence="10" key="1">
    <citation type="submission" date="2022-06" db="EMBL/GenBank/DDBJ databases">
        <title>A novel DMS-producing enzyme.</title>
        <authorList>
            <person name="Zhang Y."/>
        </authorList>
    </citation>
    <scope>NUCLEOTIDE SEQUENCE</scope>
    <source>
        <strain evidence="10">RT37</strain>
    </source>
</reference>
<name>A0AAU7KN18_9GAMM</name>
<evidence type="ECO:0000256" key="4">
    <source>
        <dbReference type="ARBA" id="ARBA00022692"/>
    </source>
</evidence>
<evidence type="ECO:0000256" key="2">
    <source>
        <dbReference type="ARBA" id="ARBA00022475"/>
    </source>
</evidence>
<keyword evidence="2" id="KW-1003">Cell membrane</keyword>
<organism evidence="10">
    <name type="scientific">Halomonas sp. RT37</name>
    <dbReference type="NCBI Taxonomy" id="2950872"/>
    <lineage>
        <taxon>Bacteria</taxon>
        <taxon>Pseudomonadati</taxon>
        <taxon>Pseudomonadota</taxon>
        <taxon>Gammaproteobacteria</taxon>
        <taxon>Oceanospirillales</taxon>
        <taxon>Halomonadaceae</taxon>
        <taxon>Halomonas</taxon>
    </lineage>
</organism>
<evidence type="ECO:0000313" key="10">
    <source>
        <dbReference type="EMBL" id="XBO72839.1"/>
    </source>
</evidence>
<dbReference type="EMBL" id="CP098827">
    <property type="protein sequence ID" value="XBO72839.1"/>
    <property type="molecule type" value="Genomic_DNA"/>
</dbReference>
<sequence>MSDADKRHPDNPPAPSSKDMHRAAPTQQKRLSPVWIVPFVALLIGAWLVYDNYASRGPQIALHLPSADGIEAGKTLIKTRNVEVGKVTSVALSDDLSGVEITAQMEPQAEKMLVEDTHFWVVKPRIGREGISGLGTVLSGAYIQLEPGQSEVDAREFDVSDQPPVAPPGAQGLRLNLVSQVGNSLSVGDAVTFQGVSVGRVEEADFDVSTQSMHHRIFIESPYDTLVTENTRFWATSGIDVRFGSDGFQVQVESLEALLGGGVTFGVPDDVPAGKEAEEDASYELYADEEAARQGTFNRYLEYVLLNEDTVRGLSRGAPVEFRGVRIGTVAAVPWNFTSPQPENRDKLAIPVLIRIEPQRLGIGANELDLQEWRERFDRLFERGLRATLKSGSLLTGALFVDLKIDEELQGQYLAETFADRPVFPTASAGLAQIQAQVTALLDKLNRLEIEPILSGLDRNLQVSEAMLTQARSLVQSMNSLLDNPETQGLPGNLNQTLVELRRTLDGLSPESSVYQDLTRTLNEVERLVRDLQPAARKISDDPRALLFDSIQTEDPIPRAPR</sequence>